<evidence type="ECO:0000313" key="3">
    <source>
        <dbReference type="Proteomes" id="UP000028782"/>
    </source>
</evidence>
<dbReference type="Proteomes" id="UP000028782">
    <property type="component" value="Chromosome"/>
</dbReference>
<dbReference type="Gene3D" id="3.40.50.2000">
    <property type="entry name" value="Glycogen Phosphorylase B"/>
    <property type="match status" value="2"/>
</dbReference>
<evidence type="ECO:0000313" key="2">
    <source>
        <dbReference type="EMBL" id="AIJ49094.1"/>
    </source>
</evidence>
<dbReference type="EMBL" id="CP006704">
    <property type="protein sequence ID" value="AIJ49094.1"/>
    <property type="molecule type" value="Genomic_DNA"/>
</dbReference>
<dbReference type="SUPFAM" id="SSF53756">
    <property type="entry name" value="UDP-Glycosyltransferase/glycogen phosphorylase"/>
    <property type="match status" value="1"/>
</dbReference>
<organism evidence="2 3">
    <name type="scientific">Comamonas testosteroni TK102</name>
    <dbReference type="NCBI Taxonomy" id="1392005"/>
    <lineage>
        <taxon>Bacteria</taxon>
        <taxon>Pseudomonadati</taxon>
        <taxon>Pseudomonadota</taxon>
        <taxon>Betaproteobacteria</taxon>
        <taxon>Burkholderiales</taxon>
        <taxon>Comamonadaceae</taxon>
        <taxon>Comamonas</taxon>
    </lineage>
</organism>
<feature type="domain" description="Glycosyl transferase family 1" evidence="1">
    <location>
        <begin position="170"/>
        <end position="324"/>
    </location>
</feature>
<dbReference type="HOGENOM" id="CLU_009583_39_0_4"/>
<dbReference type="Pfam" id="PF00534">
    <property type="entry name" value="Glycos_transf_1"/>
    <property type="match status" value="1"/>
</dbReference>
<dbReference type="InterPro" id="IPR001296">
    <property type="entry name" value="Glyco_trans_1"/>
</dbReference>
<dbReference type="GO" id="GO:0016757">
    <property type="term" value="F:glycosyltransferase activity"/>
    <property type="evidence" value="ECO:0007669"/>
    <property type="project" value="InterPro"/>
</dbReference>
<evidence type="ECO:0000259" key="1">
    <source>
        <dbReference type="Pfam" id="PF00534"/>
    </source>
</evidence>
<accession>A0A076PQN8</accession>
<gene>
    <name evidence="2" type="ORF">O987_25110</name>
</gene>
<dbReference type="KEGG" id="ctes:O987_25110"/>
<protein>
    <recommendedName>
        <fullName evidence="1">Glycosyl transferase family 1 domain-containing protein</fullName>
    </recommendedName>
</protein>
<sequence>MNILNIVGNDIELGNGIGRLIPEMIQMQNKYSEKIDSSLLLLKKQNIDFDFKYYFFDDVNLKPDFYRSFDLVIFHGVYFWDFLAIASLLKKNKIPYCIKPHSSFMRIAQEKSWLKKTVANFLFFDRFINHSNGIIYTNKDEEVNSKFYGVKKFIEANGIDFPYEDPVRDVNQYEKKKRFIYLSRIDFNHKGIDVLLEALKILHARGFSDQYEFRFYGKGSLEDERRLEQSLKGIGSPSLRFYGPCYGEEKIAAFKESDVFVLTSRYEGFPMALLEAMHQRLPCLVTPGTNISEIVANFDVGWLVDFKAEKIADGFEKIIKESHAQILKKGENARAYVLNKHDWKTLIGESEDTYQNIIQGGSS</sequence>
<dbReference type="AlphaFoldDB" id="A0A076PQN8"/>
<reference evidence="2 3" key="1">
    <citation type="journal article" date="2014" name="Genome Announc.">
        <title>Complete Genome Sequence of Polychlorinated Biphenyl Degrader Comamonas testosteroni TK102 (NBRC 109938).</title>
        <authorList>
            <person name="Fukuda K."/>
            <person name="Hosoyama A."/>
            <person name="Tsuchikane K."/>
            <person name="Ohji S."/>
            <person name="Yamazoe A."/>
            <person name="Fujita N."/>
            <person name="Shintani M."/>
            <person name="Kimbara K."/>
        </authorList>
    </citation>
    <scope>NUCLEOTIDE SEQUENCE [LARGE SCALE GENOMIC DNA]</scope>
    <source>
        <strain evidence="2">TK102</strain>
    </source>
</reference>
<proteinExistence type="predicted"/>
<dbReference type="PANTHER" id="PTHR12526">
    <property type="entry name" value="GLYCOSYLTRANSFERASE"/>
    <property type="match status" value="1"/>
</dbReference>
<name>A0A076PQN8_COMTE</name>
<dbReference type="RefSeq" id="WP_144244971.1">
    <property type="nucleotide sequence ID" value="NZ_CP006704.1"/>
</dbReference>